<evidence type="ECO:0000313" key="2">
    <source>
        <dbReference type="EMBL" id="RYU92556.1"/>
    </source>
</evidence>
<sequence length="106" mass="11738">MSQQIDAAKLLQRIQNGETLNLLDVREVIEYRTFNMGGQNIPVGKLKQNINNVIYNKTNEIIVICSAGIRSETAHAILIESGFENVLNLKGGLKALQKLNINNTST</sequence>
<dbReference type="InterPro" id="IPR050229">
    <property type="entry name" value="GlpE_sulfurtransferase"/>
</dbReference>
<keyword evidence="3" id="KW-1185">Reference proteome</keyword>
<dbReference type="SMART" id="SM00450">
    <property type="entry name" value="RHOD"/>
    <property type="match status" value="1"/>
</dbReference>
<gene>
    <name evidence="2" type="ORF">EWM62_00375</name>
</gene>
<evidence type="ECO:0000259" key="1">
    <source>
        <dbReference type="PROSITE" id="PS50206"/>
    </source>
</evidence>
<dbReference type="InterPro" id="IPR001763">
    <property type="entry name" value="Rhodanese-like_dom"/>
</dbReference>
<protein>
    <submittedName>
        <fullName evidence="2">Rhodanese-like domain-containing protein</fullName>
    </submittedName>
</protein>
<dbReference type="PROSITE" id="PS50206">
    <property type="entry name" value="RHODANESE_3"/>
    <property type="match status" value="1"/>
</dbReference>
<feature type="domain" description="Rhodanese" evidence="1">
    <location>
        <begin position="16"/>
        <end position="105"/>
    </location>
</feature>
<dbReference type="Pfam" id="PF00581">
    <property type="entry name" value="Rhodanese"/>
    <property type="match status" value="1"/>
</dbReference>
<dbReference type="AlphaFoldDB" id="A0A4Q5LSI6"/>
<accession>A0A4Q5LSI6</accession>
<dbReference type="CDD" id="cd00158">
    <property type="entry name" value="RHOD"/>
    <property type="match status" value="1"/>
</dbReference>
<comment type="caution">
    <text evidence="2">The sequence shown here is derived from an EMBL/GenBank/DDBJ whole genome shotgun (WGS) entry which is preliminary data.</text>
</comment>
<evidence type="ECO:0000313" key="3">
    <source>
        <dbReference type="Proteomes" id="UP000293331"/>
    </source>
</evidence>
<name>A0A4Q5LSI6_9SPHI</name>
<reference evidence="2 3" key="1">
    <citation type="submission" date="2019-02" db="EMBL/GenBank/DDBJ databases">
        <title>Bacterial novel species Mucilaginibacter sp. 17JY9-4 isolated from soil.</title>
        <authorList>
            <person name="Jung H.-Y."/>
        </authorList>
    </citation>
    <scope>NUCLEOTIDE SEQUENCE [LARGE SCALE GENOMIC DNA]</scope>
    <source>
        <strain evidence="2 3">17JY9-4</strain>
    </source>
</reference>
<dbReference type="PANTHER" id="PTHR43031">
    <property type="entry name" value="FAD-DEPENDENT OXIDOREDUCTASE"/>
    <property type="match status" value="1"/>
</dbReference>
<dbReference type="PANTHER" id="PTHR43031:SF16">
    <property type="entry name" value="OXIDOREDUCTASE"/>
    <property type="match status" value="1"/>
</dbReference>
<dbReference type="Gene3D" id="3.40.250.10">
    <property type="entry name" value="Rhodanese-like domain"/>
    <property type="match status" value="1"/>
</dbReference>
<organism evidence="2 3">
    <name type="scientific">Mucilaginibacter terrigena</name>
    <dbReference type="NCBI Taxonomy" id="2492395"/>
    <lineage>
        <taxon>Bacteria</taxon>
        <taxon>Pseudomonadati</taxon>
        <taxon>Bacteroidota</taxon>
        <taxon>Sphingobacteriia</taxon>
        <taxon>Sphingobacteriales</taxon>
        <taxon>Sphingobacteriaceae</taxon>
        <taxon>Mucilaginibacter</taxon>
    </lineage>
</organism>
<dbReference type="Proteomes" id="UP000293331">
    <property type="component" value="Unassembled WGS sequence"/>
</dbReference>
<dbReference type="SUPFAM" id="SSF52821">
    <property type="entry name" value="Rhodanese/Cell cycle control phosphatase"/>
    <property type="match status" value="1"/>
</dbReference>
<dbReference type="EMBL" id="SEWG01000001">
    <property type="protein sequence ID" value="RYU92556.1"/>
    <property type="molecule type" value="Genomic_DNA"/>
</dbReference>
<dbReference type="InterPro" id="IPR036873">
    <property type="entry name" value="Rhodanese-like_dom_sf"/>
</dbReference>
<proteinExistence type="predicted"/>
<dbReference type="OrthoDB" id="9808735at2"/>